<name>A0A210QUC1_MIZYE</name>
<feature type="domain" description="RING-type" evidence="6">
    <location>
        <begin position="777"/>
        <end position="812"/>
    </location>
</feature>
<dbReference type="Gene3D" id="1.10.1170.10">
    <property type="entry name" value="Inhibitor Of Apoptosis Protein (2mihbC-IAP-1), Chain A"/>
    <property type="match status" value="2"/>
</dbReference>
<dbReference type="InterPro" id="IPR013083">
    <property type="entry name" value="Znf_RING/FYVE/PHD"/>
</dbReference>
<feature type="compositionally biased region" description="Polar residues" evidence="5">
    <location>
        <begin position="654"/>
        <end position="666"/>
    </location>
</feature>
<organism evidence="7 8">
    <name type="scientific">Mizuhopecten yessoensis</name>
    <name type="common">Japanese scallop</name>
    <name type="synonym">Patinopecten yessoensis</name>
    <dbReference type="NCBI Taxonomy" id="6573"/>
    <lineage>
        <taxon>Eukaryota</taxon>
        <taxon>Metazoa</taxon>
        <taxon>Spiralia</taxon>
        <taxon>Lophotrochozoa</taxon>
        <taxon>Mollusca</taxon>
        <taxon>Bivalvia</taxon>
        <taxon>Autobranchia</taxon>
        <taxon>Pteriomorphia</taxon>
        <taxon>Pectinida</taxon>
        <taxon>Pectinoidea</taxon>
        <taxon>Pectinidae</taxon>
        <taxon>Mizuhopecten</taxon>
    </lineage>
</organism>
<dbReference type="InterPro" id="IPR001841">
    <property type="entry name" value="Znf_RING"/>
</dbReference>
<dbReference type="PANTHER" id="PTHR10044:SF139">
    <property type="entry name" value="DEATH-ASSOCIATED INHIBITOR OF APOPTOSIS 2"/>
    <property type="match status" value="1"/>
</dbReference>
<dbReference type="STRING" id="6573.A0A210QUC1"/>
<dbReference type="GO" id="GO:0008270">
    <property type="term" value="F:zinc ion binding"/>
    <property type="evidence" value="ECO:0007669"/>
    <property type="project" value="UniProtKB-KW"/>
</dbReference>
<comment type="caution">
    <text evidence="7">The sequence shown here is derived from an EMBL/GenBank/DDBJ whole genome shotgun (WGS) entry which is preliminary data.</text>
</comment>
<dbReference type="PANTHER" id="PTHR10044">
    <property type="entry name" value="INHIBITOR OF APOPTOSIS"/>
    <property type="match status" value="1"/>
</dbReference>
<evidence type="ECO:0000256" key="2">
    <source>
        <dbReference type="ARBA" id="ARBA00022771"/>
    </source>
</evidence>
<dbReference type="GO" id="GO:0043066">
    <property type="term" value="P:negative regulation of apoptotic process"/>
    <property type="evidence" value="ECO:0007669"/>
    <property type="project" value="TreeGrafter"/>
</dbReference>
<dbReference type="Pfam" id="PF13920">
    <property type="entry name" value="zf-C3HC4_3"/>
    <property type="match status" value="1"/>
</dbReference>
<dbReference type="OrthoDB" id="297881at2759"/>
<evidence type="ECO:0000256" key="4">
    <source>
        <dbReference type="PROSITE-ProRule" id="PRU00175"/>
    </source>
</evidence>
<keyword evidence="2 4" id="KW-0479">Metal-binding</keyword>
<gene>
    <name evidence="7" type="ORF">KP79_PYT20188</name>
</gene>
<sequence>MMSYRKSTLGIFLACIGLFSGYVIRRDSLKSFRNGRSHDLDTFNPSHDLTRKSVLVDTTPDEYIELVLLMQVDFNDTFVPCQIITFYRFISVLINQFSSFGFSSRNEHQKTKQNPDSCTSHITEIETTSEWIHGRKRAIHVSRQRANENANHSDDFSTDNGTRQTLQIPYFKLDHVALELKTGIKLSVTLFFILTRIFWMILRNVPRHFDKTGARAVKGDTPNSTYHWGLLKYFLESSNSFIDSVTTKSCSSMKKVLEDTMSTLSPPPQDIVVAPVTELNDYFETTSHMDTSNIDISLNIEILRIESFRNFSRSAPVSTIRLAENGFFYTGKSDEVECFHCHVRYSGWSRGDTPFDIHKKTSPDCDFVRGMETVNVPLLQPSRKNSNKEDGTTCERACTRDVCGPPEMGNDAKVSDYQFRSKPSSDKLHSNAVSIESQIISYRNTIENERHSNASVPASHSNTDDIALHIINGGKRNQASEEGRVFENEAGGKEGGNLKNLQHSECIGRRQEKNALTGKEDVKITYLDENNTNQTDWRTKYSGKLRLAPLAYVRKSLMYPAYAIPTIRLSSYKGWSTTSGHNPRSLSDAGFIYAGYGDLVRCFCCGGALRNWLPGDDPWIEHARWFPECVYLRQSKGDNFILLVHDDVTLPQMSSHNKSITPQSATGEADSSPVPENARHFSPDPVDQSVEDPFTQRVKAMGFSMDTILSGVTSLQRQGKPIDAFNIINEILCSEIIPERVGLDDIDSFQKKQQTVRRNNRQVQGAEKPILRTKNKCKICLGEDACVMFLPCQHVICCNECGPVLYKCPVCRQVIKDRLETQ</sequence>
<dbReference type="InterPro" id="IPR001370">
    <property type="entry name" value="BIR_rpt"/>
</dbReference>
<dbReference type="Proteomes" id="UP000242188">
    <property type="component" value="Unassembled WGS sequence"/>
</dbReference>
<dbReference type="SUPFAM" id="SSF57924">
    <property type="entry name" value="Inhibitor of apoptosis (IAP) repeat"/>
    <property type="match status" value="2"/>
</dbReference>
<accession>A0A210QUC1</accession>
<dbReference type="GO" id="GO:0043027">
    <property type="term" value="F:cysteine-type endopeptidase inhibitor activity involved in apoptotic process"/>
    <property type="evidence" value="ECO:0007669"/>
    <property type="project" value="TreeGrafter"/>
</dbReference>
<dbReference type="GO" id="GO:0005737">
    <property type="term" value="C:cytoplasm"/>
    <property type="evidence" value="ECO:0007669"/>
    <property type="project" value="TreeGrafter"/>
</dbReference>
<dbReference type="Pfam" id="PF00653">
    <property type="entry name" value="BIR"/>
    <property type="match status" value="2"/>
</dbReference>
<dbReference type="GO" id="GO:0061630">
    <property type="term" value="F:ubiquitin protein ligase activity"/>
    <property type="evidence" value="ECO:0007669"/>
    <property type="project" value="TreeGrafter"/>
</dbReference>
<dbReference type="GO" id="GO:0051726">
    <property type="term" value="P:regulation of cell cycle"/>
    <property type="evidence" value="ECO:0007669"/>
    <property type="project" value="TreeGrafter"/>
</dbReference>
<evidence type="ECO:0000313" key="7">
    <source>
        <dbReference type="EMBL" id="OWF52348.1"/>
    </source>
</evidence>
<comment type="similarity">
    <text evidence="1">Belongs to the IAP family.</text>
</comment>
<keyword evidence="2 4" id="KW-0863">Zinc-finger</keyword>
<dbReference type="CDD" id="cd16510">
    <property type="entry name" value="RING-HC_IAPs"/>
    <property type="match status" value="1"/>
</dbReference>
<dbReference type="Gene3D" id="3.30.40.10">
    <property type="entry name" value="Zinc/RING finger domain, C3HC4 (zinc finger)"/>
    <property type="match status" value="1"/>
</dbReference>
<dbReference type="PROSITE" id="PS50089">
    <property type="entry name" value="ZF_RING_2"/>
    <property type="match status" value="1"/>
</dbReference>
<evidence type="ECO:0000256" key="3">
    <source>
        <dbReference type="ARBA" id="ARBA00022833"/>
    </source>
</evidence>
<dbReference type="InterPro" id="IPR050784">
    <property type="entry name" value="IAP"/>
</dbReference>
<dbReference type="CDD" id="cd00022">
    <property type="entry name" value="BIR"/>
    <property type="match status" value="2"/>
</dbReference>
<dbReference type="SMART" id="SM00238">
    <property type="entry name" value="BIR"/>
    <property type="match status" value="2"/>
</dbReference>
<evidence type="ECO:0000256" key="1">
    <source>
        <dbReference type="ARBA" id="ARBA00006672"/>
    </source>
</evidence>
<evidence type="ECO:0000313" key="8">
    <source>
        <dbReference type="Proteomes" id="UP000242188"/>
    </source>
</evidence>
<keyword evidence="8" id="KW-1185">Reference proteome</keyword>
<reference evidence="7 8" key="1">
    <citation type="journal article" date="2017" name="Nat. Ecol. Evol.">
        <title>Scallop genome provides insights into evolution of bilaterian karyotype and development.</title>
        <authorList>
            <person name="Wang S."/>
            <person name="Zhang J."/>
            <person name="Jiao W."/>
            <person name="Li J."/>
            <person name="Xun X."/>
            <person name="Sun Y."/>
            <person name="Guo X."/>
            <person name="Huan P."/>
            <person name="Dong B."/>
            <person name="Zhang L."/>
            <person name="Hu X."/>
            <person name="Sun X."/>
            <person name="Wang J."/>
            <person name="Zhao C."/>
            <person name="Wang Y."/>
            <person name="Wang D."/>
            <person name="Huang X."/>
            <person name="Wang R."/>
            <person name="Lv J."/>
            <person name="Li Y."/>
            <person name="Zhang Z."/>
            <person name="Liu B."/>
            <person name="Lu W."/>
            <person name="Hui Y."/>
            <person name="Liang J."/>
            <person name="Zhou Z."/>
            <person name="Hou R."/>
            <person name="Li X."/>
            <person name="Liu Y."/>
            <person name="Li H."/>
            <person name="Ning X."/>
            <person name="Lin Y."/>
            <person name="Zhao L."/>
            <person name="Xing Q."/>
            <person name="Dou J."/>
            <person name="Li Y."/>
            <person name="Mao J."/>
            <person name="Guo H."/>
            <person name="Dou H."/>
            <person name="Li T."/>
            <person name="Mu C."/>
            <person name="Jiang W."/>
            <person name="Fu Q."/>
            <person name="Fu X."/>
            <person name="Miao Y."/>
            <person name="Liu J."/>
            <person name="Yu Q."/>
            <person name="Li R."/>
            <person name="Liao H."/>
            <person name="Li X."/>
            <person name="Kong Y."/>
            <person name="Jiang Z."/>
            <person name="Chourrout D."/>
            <person name="Li R."/>
            <person name="Bao Z."/>
        </authorList>
    </citation>
    <scope>NUCLEOTIDE SEQUENCE [LARGE SCALE GENOMIC DNA]</scope>
    <source>
        <strain evidence="7 8">PY_sf001</strain>
    </source>
</reference>
<evidence type="ECO:0000256" key="5">
    <source>
        <dbReference type="SAM" id="MobiDB-lite"/>
    </source>
</evidence>
<dbReference type="PROSITE" id="PS01282">
    <property type="entry name" value="BIR_REPEAT_1"/>
    <property type="match status" value="1"/>
</dbReference>
<dbReference type="GO" id="GO:0031398">
    <property type="term" value="P:positive regulation of protein ubiquitination"/>
    <property type="evidence" value="ECO:0007669"/>
    <property type="project" value="TreeGrafter"/>
</dbReference>
<proteinExistence type="inferred from homology"/>
<dbReference type="EMBL" id="NEDP02001821">
    <property type="protein sequence ID" value="OWF52348.1"/>
    <property type="molecule type" value="Genomic_DNA"/>
</dbReference>
<dbReference type="PROSITE" id="PS50143">
    <property type="entry name" value="BIR_REPEAT_2"/>
    <property type="match status" value="2"/>
</dbReference>
<protein>
    <submittedName>
        <fullName evidence="7">E3 ubiquitin-protein ligase XIAP</fullName>
    </submittedName>
</protein>
<evidence type="ECO:0000259" key="6">
    <source>
        <dbReference type="PROSITE" id="PS50089"/>
    </source>
</evidence>
<feature type="region of interest" description="Disordered" evidence="5">
    <location>
        <begin position="654"/>
        <end position="690"/>
    </location>
</feature>
<dbReference type="AlphaFoldDB" id="A0A210QUC1"/>
<keyword evidence="3" id="KW-0862">Zinc</keyword>
<dbReference type="GO" id="GO:0005634">
    <property type="term" value="C:nucleus"/>
    <property type="evidence" value="ECO:0007669"/>
    <property type="project" value="TreeGrafter"/>
</dbReference>